<dbReference type="NCBIfam" id="NF033546">
    <property type="entry name" value="transpos_IS21"/>
    <property type="match status" value="1"/>
</dbReference>
<feature type="domain" description="Integrase catalytic" evidence="2">
    <location>
        <begin position="114"/>
        <end position="289"/>
    </location>
</feature>
<dbReference type="InterPro" id="IPR036397">
    <property type="entry name" value="RNaseH_sf"/>
</dbReference>
<keyword evidence="4" id="KW-1185">Reference proteome</keyword>
<reference evidence="3 4" key="1">
    <citation type="journal article" date="2023" name="Microorganisms">
        <title>Thiorhodovibrio frisius and Trv. litoralis spp. nov., Two Novel Members from a Clade of Fastidious Purple Sulfur Bacteria That Exhibit Unique Red-Shifted Light-Harvesting Capabilities.</title>
        <authorList>
            <person name="Methner A."/>
            <person name="Kuzyk S.B."/>
            <person name="Petersen J."/>
            <person name="Bauer S."/>
            <person name="Brinkmann H."/>
            <person name="Sichau K."/>
            <person name="Wanner G."/>
            <person name="Wolf J."/>
            <person name="Neumann-Schaal M."/>
            <person name="Henke P."/>
            <person name="Tank M."/>
            <person name="Sproer C."/>
            <person name="Bunk B."/>
            <person name="Overmann J."/>
        </authorList>
    </citation>
    <scope>NUCLEOTIDE SEQUENCE [LARGE SCALE GENOMIC DNA]</scope>
    <source>
        <strain evidence="3 4">DSM 6702</strain>
    </source>
</reference>
<dbReference type="SUPFAM" id="SSF46689">
    <property type="entry name" value="Homeodomain-like"/>
    <property type="match status" value="1"/>
</dbReference>
<organism evidence="3 4">
    <name type="scientific">Thiorhodovibrio winogradskyi</name>
    <dbReference type="NCBI Taxonomy" id="77007"/>
    <lineage>
        <taxon>Bacteria</taxon>
        <taxon>Pseudomonadati</taxon>
        <taxon>Pseudomonadota</taxon>
        <taxon>Gammaproteobacteria</taxon>
        <taxon>Chromatiales</taxon>
        <taxon>Chromatiaceae</taxon>
        <taxon>Thiorhodovibrio</taxon>
    </lineage>
</organism>
<proteinExistence type="inferred from homology"/>
<sequence>MTIPTELEAKILRYFHVEHWRVGTIAAQLGVHHATVDRVLSQAGLPKVERAARPSLIDPYLPFVVETLKTYPRLSASRLYAMVRERGYRGGPDHFRHLIAHVRPRPRPEAFLRLKTLPGEQAQVDWGHFGKLTIGRATRTLMAFVMVLSFSRAVFLRFFLDAQMANFLRGHVAAFEHWGGLPRVLLYDNLKSAVLERQGEAIRFHPTLLELASHYRFEPRPVAVARGNEKGRVERAIRYIRDSFFAARTFSDLADLNAQADTWCQGQAADRPCPEDRARSVRAVFEQERAHLLDLPPVPFPTDEQVAVSVGKTPYVRFDRNDYSVPHTQVRRTLTVVASLEQVRVLDGATVIATHARTFDAGAQVEDPAHVAELVARKRAARQHRGQDYLAQAVPISATLLIKAAERGEPLGSLTAALLRLLDSYGAAELTAGIEEALAREVPHQNAVRLALERRREARGLPPPTPVVLPADRRVREVVVRTPALGDYDHLHDDPPKEV</sequence>
<dbReference type="Pfam" id="PF22483">
    <property type="entry name" value="Mu-transpos_C_2"/>
    <property type="match status" value="1"/>
</dbReference>
<dbReference type="PROSITE" id="PS50994">
    <property type="entry name" value="INTEGRASE"/>
    <property type="match status" value="1"/>
</dbReference>
<dbReference type="Proteomes" id="UP001432180">
    <property type="component" value="Chromosome"/>
</dbReference>
<evidence type="ECO:0000313" key="4">
    <source>
        <dbReference type="Proteomes" id="UP001432180"/>
    </source>
</evidence>
<dbReference type="InterPro" id="IPR001584">
    <property type="entry name" value="Integrase_cat-core"/>
</dbReference>
<dbReference type="EMBL" id="CP121472">
    <property type="protein sequence ID" value="WPL15313.1"/>
    <property type="molecule type" value="Genomic_DNA"/>
</dbReference>
<gene>
    <name evidence="3" type="ORF">Thiowin_00204</name>
</gene>
<comment type="similarity">
    <text evidence="1">Belongs to the transposase IS21/IS408/IS1162 family.</text>
</comment>
<dbReference type="InterPro" id="IPR054353">
    <property type="entry name" value="IstA-like_C"/>
</dbReference>
<protein>
    <submittedName>
        <fullName evidence="3">Transposase</fullName>
    </submittedName>
</protein>
<dbReference type="InterPro" id="IPR009057">
    <property type="entry name" value="Homeodomain-like_sf"/>
</dbReference>
<evidence type="ECO:0000313" key="3">
    <source>
        <dbReference type="EMBL" id="WPL15313.1"/>
    </source>
</evidence>
<dbReference type="PANTHER" id="PTHR35004">
    <property type="entry name" value="TRANSPOSASE RV3428C-RELATED"/>
    <property type="match status" value="1"/>
</dbReference>
<evidence type="ECO:0000259" key="2">
    <source>
        <dbReference type="PROSITE" id="PS50994"/>
    </source>
</evidence>
<dbReference type="Gene3D" id="3.30.420.10">
    <property type="entry name" value="Ribonuclease H-like superfamily/Ribonuclease H"/>
    <property type="match status" value="1"/>
</dbReference>
<dbReference type="InterPro" id="IPR012337">
    <property type="entry name" value="RNaseH-like_sf"/>
</dbReference>
<dbReference type="SUPFAM" id="SSF53098">
    <property type="entry name" value="Ribonuclease H-like"/>
    <property type="match status" value="1"/>
</dbReference>
<accession>A0ABZ0S4V8</accession>
<name>A0ABZ0S4V8_9GAMM</name>
<evidence type="ECO:0000256" key="1">
    <source>
        <dbReference type="ARBA" id="ARBA00009277"/>
    </source>
</evidence>
<dbReference type="RefSeq" id="WP_328985898.1">
    <property type="nucleotide sequence ID" value="NZ_CP121472.1"/>
</dbReference>
<dbReference type="PANTHER" id="PTHR35004:SF7">
    <property type="entry name" value="INTEGRASE PROTEIN"/>
    <property type="match status" value="1"/>
</dbReference>